<evidence type="ECO:0000256" key="1">
    <source>
        <dbReference type="SAM" id="MobiDB-lite"/>
    </source>
</evidence>
<reference evidence="2 3" key="1">
    <citation type="submission" date="2019-11" db="EMBL/GenBank/DDBJ databases">
        <title>Whole genome sequence of Oryza granulata.</title>
        <authorList>
            <person name="Li W."/>
        </authorList>
    </citation>
    <scope>NUCLEOTIDE SEQUENCE [LARGE SCALE GENOMIC DNA]</scope>
    <source>
        <strain evidence="3">cv. Menghai</strain>
        <tissue evidence="2">Leaf</tissue>
    </source>
</reference>
<proteinExistence type="predicted"/>
<protein>
    <submittedName>
        <fullName evidence="2">Uncharacterized protein</fullName>
    </submittedName>
</protein>
<organism evidence="2 3">
    <name type="scientific">Oryza meyeriana var. granulata</name>
    <dbReference type="NCBI Taxonomy" id="110450"/>
    <lineage>
        <taxon>Eukaryota</taxon>
        <taxon>Viridiplantae</taxon>
        <taxon>Streptophyta</taxon>
        <taxon>Embryophyta</taxon>
        <taxon>Tracheophyta</taxon>
        <taxon>Spermatophyta</taxon>
        <taxon>Magnoliopsida</taxon>
        <taxon>Liliopsida</taxon>
        <taxon>Poales</taxon>
        <taxon>Poaceae</taxon>
        <taxon>BOP clade</taxon>
        <taxon>Oryzoideae</taxon>
        <taxon>Oryzeae</taxon>
        <taxon>Oryzinae</taxon>
        <taxon>Oryza</taxon>
        <taxon>Oryza meyeriana</taxon>
    </lineage>
</organism>
<feature type="compositionally biased region" description="Polar residues" evidence="1">
    <location>
        <begin position="40"/>
        <end position="55"/>
    </location>
</feature>
<evidence type="ECO:0000313" key="3">
    <source>
        <dbReference type="Proteomes" id="UP000479710"/>
    </source>
</evidence>
<feature type="region of interest" description="Disordered" evidence="1">
    <location>
        <begin position="1"/>
        <end position="74"/>
    </location>
</feature>
<accession>A0A6G1CIG8</accession>
<dbReference type="EMBL" id="SPHZ02000009">
    <property type="protein sequence ID" value="KAF0899403.1"/>
    <property type="molecule type" value="Genomic_DNA"/>
</dbReference>
<gene>
    <name evidence="2" type="ORF">E2562_019522</name>
</gene>
<name>A0A6G1CIG8_9ORYZ</name>
<sequence length="74" mass="8111">MGAPAPLDQKDPQGGDWDQFLDQNQGGWGQWEWDQEAENNPDNQHTGDSGLSSHSGPADMQIVMLADNSQDVPF</sequence>
<comment type="caution">
    <text evidence="2">The sequence shown here is derived from an EMBL/GenBank/DDBJ whole genome shotgun (WGS) entry which is preliminary data.</text>
</comment>
<dbReference type="AlphaFoldDB" id="A0A6G1CIG8"/>
<keyword evidence="3" id="KW-1185">Reference proteome</keyword>
<dbReference type="Proteomes" id="UP000479710">
    <property type="component" value="Unassembled WGS sequence"/>
</dbReference>
<evidence type="ECO:0000313" key="2">
    <source>
        <dbReference type="EMBL" id="KAF0899403.1"/>
    </source>
</evidence>